<accession>A0ABR9YIT2</accession>
<evidence type="ECO:0000313" key="2">
    <source>
        <dbReference type="Proteomes" id="UP000644588"/>
    </source>
</evidence>
<comment type="caution">
    <text evidence="1">The sequence shown here is derived from an EMBL/GenBank/DDBJ whole genome shotgun (WGS) entry which is preliminary data.</text>
</comment>
<dbReference type="EMBL" id="JABCQF010000001">
    <property type="protein sequence ID" value="MBF0881559.1"/>
    <property type="molecule type" value="Genomic_DNA"/>
</dbReference>
<dbReference type="RefSeq" id="WP_194263775.1">
    <property type="nucleotide sequence ID" value="NZ_JABCQF010000001.1"/>
</dbReference>
<dbReference type="Proteomes" id="UP000644588">
    <property type="component" value="Unassembled WGS sequence"/>
</dbReference>
<organism evidence="1 2">
    <name type="scientific">Gluconobacter potus</name>
    <dbReference type="NCBI Taxonomy" id="2724927"/>
    <lineage>
        <taxon>Bacteria</taxon>
        <taxon>Pseudomonadati</taxon>
        <taxon>Pseudomonadota</taxon>
        <taxon>Alphaproteobacteria</taxon>
        <taxon>Acetobacterales</taxon>
        <taxon>Acetobacteraceae</taxon>
        <taxon>Gluconobacter</taxon>
    </lineage>
</organism>
<protein>
    <submittedName>
        <fullName evidence="1">Uncharacterized protein</fullName>
    </submittedName>
</protein>
<keyword evidence="2" id="KW-1185">Reference proteome</keyword>
<reference evidence="1 2" key="2">
    <citation type="submission" date="2020-11" db="EMBL/GenBank/DDBJ databases">
        <title>Description of novel Gluconobacter species.</title>
        <authorList>
            <person name="Cleenwerck I."/>
            <person name="Cnockaert M."/>
            <person name="Borremans W."/>
            <person name="Wieme A.D."/>
            <person name="De Vuyst L."/>
            <person name="Vandamme P."/>
        </authorList>
    </citation>
    <scope>NUCLEOTIDE SEQUENCE [LARGE SCALE GENOMIC DNA]</scope>
    <source>
        <strain evidence="1 2">R-71646</strain>
    </source>
</reference>
<reference evidence="2" key="1">
    <citation type="submission" date="2020-04" db="EMBL/GenBank/DDBJ databases">
        <title>Description of novel Gluconacetobacter.</title>
        <authorList>
            <person name="Sombolestani A."/>
        </authorList>
    </citation>
    <scope>NUCLEOTIDE SEQUENCE [LARGE SCALE GENOMIC DNA]</scope>
    <source>
        <strain evidence="2">R-71646</strain>
    </source>
</reference>
<evidence type="ECO:0000313" key="1">
    <source>
        <dbReference type="EMBL" id="MBF0881559.1"/>
    </source>
</evidence>
<gene>
    <name evidence="1" type="ORF">HKD31_02200</name>
</gene>
<name>A0ABR9YIT2_9PROT</name>
<proteinExistence type="predicted"/>
<sequence>MHNIDSYFASAEIVSESMDRALKAGTFRTVRRSSGRTVVFGRSIDGEDEAFAEIGIGEEFIRLA</sequence>